<dbReference type="NCBIfam" id="TIGR01509">
    <property type="entry name" value="HAD-SF-IA-v3"/>
    <property type="match status" value="1"/>
</dbReference>
<protein>
    <submittedName>
        <fullName evidence="1">Alpha-D-glucose-1-phosphate phosphatase YihX</fullName>
        <ecNumber evidence="1">3.1.3.-</ecNumber>
    </submittedName>
</protein>
<dbReference type="AlphaFoldDB" id="A0A1E3A3I3"/>
<dbReference type="CDD" id="cd02603">
    <property type="entry name" value="HAD_sEH-N_like"/>
    <property type="match status" value="1"/>
</dbReference>
<dbReference type="SFLD" id="SFLDG01129">
    <property type="entry name" value="C1.5:_HAD__Beta-PGM__Phosphata"/>
    <property type="match status" value="1"/>
</dbReference>
<proteinExistence type="predicted"/>
<comment type="caution">
    <text evidence="1">The sequence shown here is derived from an EMBL/GenBank/DDBJ whole genome shotgun (WGS) entry which is preliminary data.</text>
</comment>
<dbReference type="PATRIC" id="fig|1432052.4.peg.4575"/>
<dbReference type="SUPFAM" id="SSF56784">
    <property type="entry name" value="HAD-like"/>
    <property type="match status" value="1"/>
</dbReference>
<dbReference type="InterPro" id="IPR023214">
    <property type="entry name" value="HAD_sf"/>
</dbReference>
<dbReference type="PANTHER" id="PTHR43611:SF3">
    <property type="entry name" value="FLAVIN MONONUCLEOTIDE HYDROLASE 1, CHLOROPLATIC"/>
    <property type="match status" value="1"/>
</dbReference>
<dbReference type="EC" id="3.1.3.-" evidence="1"/>
<dbReference type="InterPro" id="IPR023198">
    <property type="entry name" value="PGP-like_dom2"/>
</dbReference>
<keyword evidence="1" id="KW-0378">Hydrolase</keyword>
<dbReference type="Gene3D" id="1.10.150.240">
    <property type="entry name" value="Putative phosphatase, domain 2"/>
    <property type="match status" value="1"/>
</dbReference>
<name>A0A1E3A3I3_9FIRM</name>
<dbReference type="InterPro" id="IPR036412">
    <property type="entry name" value="HAD-like_sf"/>
</dbReference>
<dbReference type="EMBL" id="MCGH01000003">
    <property type="protein sequence ID" value="ODM03335.1"/>
    <property type="molecule type" value="Genomic_DNA"/>
</dbReference>
<organism evidence="1 2">
    <name type="scientific">Eisenbergiella tayi</name>
    <dbReference type="NCBI Taxonomy" id="1432052"/>
    <lineage>
        <taxon>Bacteria</taxon>
        <taxon>Bacillati</taxon>
        <taxon>Bacillota</taxon>
        <taxon>Clostridia</taxon>
        <taxon>Lachnospirales</taxon>
        <taxon>Lachnospiraceae</taxon>
        <taxon>Eisenbergiella</taxon>
    </lineage>
</organism>
<dbReference type="GO" id="GO:0016787">
    <property type="term" value="F:hydrolase activity"/>
    <property type="evidence" value="ECO:0007669"/>
    <property type="project" value="UniProtKB-KW"/>
</dbReference>
<dbReference type="Gene3D" id="3.40.50.1000">
    <property type="entry name" value="HAD superfamily/HAD-like"/>
    <property type="match status" value="1"/>
</dbReference>
<dbReference type="Pfam" id="PF00702">
    <property type="entry name" value="Hydrolase"/>
    <property type="match status" value="1"/>
</dbReference>
<gene>
    <name evidence="1" type="primary">yihX</name>
    <name evidence="1" type="ORF">BEI61_04130</name>
</gene>
<evidence type="ECO:0000313" key="1">
    <source>
        <dbReference type="EMBL" id="ODM03335.1"/>
    </source>
</evidence>
<dbReference type="Proteomes" id="UP000094067">
    <property type="component" value="Unassembled WGS sequence"/>
</dbReference>
<evidence type="ECO:0000313" key="2">
    <source>
        <dbReference type="Proteomes" id="UP000094067"/>
    </source>
</evidence>
<reference evidence="1 2" key="1">
    <citation type="submission" date="2016-07" db="EMBL/GenBank/DDBJ databases">
        <title>Characterization of isolates of Eisenbergiella tayi derived from blood cultures, using whole genome sequencing.</title>
        <authorList>
            <person name="Burdz T."/>
            <person name="Wiebe D."/>
            <person name="Huynh C."/>
            <person name="Bernard K."/>
        </authorList>
    </citation>
    <scope>NUCLEOTIDE SEQUENCE [LARGE SCALE GENOMIC DNA]</scope>
    <source>
        <strain evidence="1 2">NML 110608</strain>
    </source>
</reference>
<accession>A0A1E3A3I3</accession>
<sequence length="201" mass="23013">MIRTIIFDIGNVLTVFGWKNFLHSFGFPPEIEERVGKATVDNPFWHEFDKGFLSDEEMLEGFIRNDPSVEKELREIYVSLHGIVTKADYAIPWIQALKKAGYQVLVLSNFSDKVRRENGDALDFLEYVDGGILSYKDGVIKPDPAIYSLLLERYGLKPEECVFLDDMQPNLDAAARFGIHTILFRSYEEAQEELKKLGVEA</sequence>
<dbReference type="InterPro" id="IPR006439">
    <property type="entry name" value="HAD-SF_hydro_IA"/>
</dbReference>
<dbReference type="PANTHER" id="PTHR43611">
    <property type="entry name" value="ALPHA-D-GLUCOSE 1-PHOSPHATE PHOSPHATASE"/>
    <property type="match status" value="1"/>
</dbReference>
<dbReference type="RefSeq" id="WP_069153838.1">
    <property type="nucleotide sequence ID" value="NZ_MCGH01000003.1"/>
</dbReference>
<dbReference type="SFLD" id="SFLDS00003">
    <property type="entry name" value="Haloacid_Dehalogenase"/>
    <property type="match status" value="1"/>
</dbReference>